<feature type="transmembrane region" description="Helical" evidence="1">
    <location>
        <begin position="383"/>
        <end position="403"/>
    </location>
</feature>
<evidence type="ECO:0000259" key="2">
    <source>
        <dbReference type="Pfam" id="PF19830"/>
    </source>
</evidence>
<sequence length="588" mass="67250">MKLKFWGPVLLATLLYVVVFFAWTWPLGGHLASAFPAVPHRDAYIFLWNVWHFREAVVSGTNPFFTDWLLYPTGASLVMHAYTPLIGLVNLLVGNEMLAVNLTMLGSYALSGTGAYLLCRRWVRSPVLSWLAGLIFAFSPYKLQRLPEHYNLVLTAAVPFYVLAFLAAFQWEAGRFLPVIRSRKAVAWCFGLGFVTLLSDYYVLFGLLYFSLAYALWYWLRLGQISWRRPRPWLVLIVILILSHIAIRLLRLSKLSDNGGFWWGGDVIGYLAPPQTSRWLDFAWARSLYVNPKIYNMPDTLENVMFLGYAIPLLGLGLALWPRRAASVRRLDADGRPLAWVLLFFVMLTMPALQIFGKQRLNLPTGILHFIPFFNNIRCPTRWVMMVSLLLPVVTFSALEAWWQPRLRPGLQWALSLFLLGCVAVEYWPKPLPVTYNAGLPPVYREAARLPGKVLFPIPVGLLDGRRLLGVMEPENFFYQTRHRKKLPTAYFSRIDEARFADFDQDPVMHTLLALQKAPADTVFAAPRPAQAAAFRRHFRPDLLVINPAWRNSPAHRYLRQVFPDFAERTFPDGYVLLAPAPTPRPTP</sequence>
<dbReference type="EMBL" id="BAABDH010000036">
    <property type="protein sequence ID" value="GAA3935234.1"/>
    <property type="molecule type" value="Genomic_DNA"/>
</dbReference>
<organism evidence="3 4">
    <name type="scientific">Hymenobacter algoricola</name>
    <dbReference type="NCBI Taxonomy" id="486267"/>
    <lineage>
        <taxon>Bacteria</taxon>
        <taxon>Pseudomonadati</taxon>
        <taxon>Bacteroidota</taxon>
        <taxon>Cytophagia</taxon>
        <taxon>Cytophagales</taxon>
        <taxon>Hymenobacteraceae</taxon>
        <taxon>Hymenobacter</taxon>
    </lineage>
</organism>
<feature type="transmembrane region" description="Helical" evidence="1">
    <location>
        <begin position="232"/>
        <end position="250"/>
    </location>
</feature>
<feature type="transmembrane region" description="Helical" evidence="1">
    <location>
        <begin position="123"/>
        <end position="143"/>
    </location>
</feature>
<accession>A0ABP7N404</accession>
<gene>
    <name evidence="3" type="ORF">GCM10022406_19510</name>
</gene>
<dbReference type="Pfam" id="PF19830">
    <property type="entry name" value="DUF6311"/>
    <property type="match status" value="1"/>
</dbReference>
<comment type="caution">
    <text evidence="3">The sequence shown here is derived from an EMBL/GenBank/DDBJ whole genome shotgun (WGS) entry which is preliminary data.</text>
</comment>
<evidence type="ECO:0000256" key="1">
    <source>
        <dbReference type="SAM" id="Phobius"/>
    </source>
</evidence>
<keyword evidence="4" id="KW-1185">Reference proteome</keyword>
<feature type="transmembrane region" description="Helical" evidence="1">
    <location>
        <begin position="306"/>
        <end position="326"/>
    </location>
</feature>
<feature type="domain" description="DUF6311" evidence="2">
    <location>
        <begin position="42"/>
        <end position="413"/>
    </location>
</feature>
<dbReference type="Proteomes" id="UP001499909">
    <property type="component" value="Unassembled WGS sequence"/>
</dbReference>
<feature type="transmembrane region" description="Helical" evidence="1">
    <location>
        <begin position="410"/>
        <end position="428"/>
    </location>
</feature>
<name>A0ABP7N404_9BACT</name>
<evidence type="ECO:0000313" key="3">
    <source>
        <dbReference type="EMBL" id="GAA3935234.1"/>
    </source>
</evidence>
<dbReference type="RefSeq" id="WP_345112988.1">
    <property type="nucleotide sequence ID" value="NZ_BAABDH010000036.1"/>
</dbReference>
<keyword evidence="1" id="KW-1133">Transmembrane helix</keyword>
<dbReference type="InterPro" id="IPR046278">
    <property type="entry name" value="DUF6311"/>
</dbReference>
<feature type="transmembrane region" description="Helical" evidence="1">
    <location>
        <begin position="98"/>
        <end position="117"/>
    </location>
</feature>
<protein>
    <recommendedName>
        <fullName evidence="2">DUF6311 domain-containing protein</fullName>
    </recommendedName>
</protein>
<proteinExistence type="predicted"/>
<feature type="transmembrane region" description="Helical" evidence="1">
    <location>
        <begin position="201"/>
        <end position="220"/>
    </location>
</feature>
<evidence type="ECO:0000313" key="4">
    <source>
        <dbReference type="Proteomes" id="UP001499909"/>
    </source>
</evidence>
<feature type="transmembrane region" description="Helical" evidence="1">
    <location>
        <begin position="338"/>
        <end position="356"/>
    </location>
</feature>
<keyword evidence="1" id="KW-0812">Transmembrane</keyword>
<feature type="transmembrane region" description="Helical" evidence="1">
    <location>
        <begin position="68"/>
        <end position="91"/>
    </location>
</feature>
<reference evidence="4" key="1">
    <citation type="journal article" date="2019" name="Int. J. Syst. Evol. Microbiol.">
        <title>The Global Catalogue of Microorganisms (GCM) 10K type strain sequencing project: providing services to taxonomists for standard genome sequencing and annotation.</title>
        <authorList>
            <consortium name="The Broad Institute Genomics Platform"/>
            <consortium name="The Broad Institute Genome Sequencing Center for Infectious Disease"/>
            <person name="Wu L."/>
            <person name="Ma J."/>
        </authorList>
    </citation>
    <scope>NUCLEOTIDE SEQUENCE [LARGE SCALE GENOMIC DNA]</scope>
    <source>
        <strain evidence="4">JCM 17214</strain>
    </source>
</reference>
<feature type="transmembrane region" description="Helical" evidence="1">
    <location>
        <begin position="150"/>
        <end position="171"/>
    </location>
</feature>
<keyword evidence="1" id="KW-0472">Membrane</keyword>